<organism evidence="2 3">
    <name type="scientific">Rosa chinensis</name>
    <name type="common">China rose</name>
    <dbReference type="NCBI Taxonomy" id="74649"/>
    <lineage>
        <taxon>Eukaryota</taxon>
        <taxon>Viridiplantae</taxon>
        <taxon>Streptophyta</taxon>
        <taxon>Embryophyta</taxon>
        <taxon>Tracheophyta</taxon>
        <taxon>Spermatophyta</taxon>
        <taxon>Magnoliopsida</taxon>
        <taxon>eudicotyledons</taxon>
        <taxon>Gunneridae</taxon>
        <taxon>Pentapetalae</taxon>
        <taxon>rosids</taxon>
        <taxon>fabids</taxon>
        <taxon>Rosales</taxon>
        <taxon>Rosaceae</taxon>
        <taxon>Rosoideae</taxon>
        <taxon>Rosoideae incertae sedis</taxon>
        <taxon>Rosa</taxon>
    </lineage>
</organism>
<evidence type="ECO:0000313" key="3">
    <source>
        <dbReference type="Proteomes" id="UP000238479"/>
    </source>
</evidence>
<keyword evidence="3" id="KW-1185">Reference proteome</keyword>
<dbReference type="Proteomes" id="UP000238479">
    <property type="component" value="Chromosome 6"/>
</dbReference>
<comment type="caution">
    <text evidence="2">The sequence shown here is derived from an EMBL/GenBank/DDBJ whole genome shotgun (WGS) entry which is preliminary data.</text>
</comment>
<gene>
    <name evidence="2" type="ORF">RchiOBHm_Chr6g0273751</name>
</gene>
<feature type="transmembrane region" description="Helical" evidence="1">
    <location>
        <begin position="20"/>
        <end position="40"/>
    </location>
</feature>
<sequence length="96" mass="11379">MGMGTRGYLYFFMGMDMKFGWVWVFYKISIIETGGYVYYLRVHKIKPILKPYSLLSSILLSSLSFQPCNLAGDRLHRHLGLRMWWISICSFNCYEM</sequence>
<evidence type="ECO:0000313" key="2">
    <source>
        <dbReference type="EMBL" id="PRQ24558.1"/>
    </source>
</evidence>
<dbReference type="AlphaFoldDB" id="A0A2P6PRK3"/>
<accession>A0A2P6PRK3</accession>
<keyword evidence="1" id="KW-1133">Transmembrane helix</keyword>
<proteinExistence type="predicted"/>
<keyword evidence="1" id="KW-0812">Transmembrane</keyword>
<evidence type="ECO:0000256" key="1">
    <source>
        <dbReference type="SAM" id="Phobius"/>
    </source>
</evidence>
<dbReference type="Gramene" id="PRQ24558">
    <property type="protein sequence ID" value="PRQ24558"/>
    <property type="gene ID" value="RchiOBHm_Chr6g0273751"/>
</dbReference>
<keyword evidence="1" id="KW-0472">Membrane</keyword>
<name>A0A2P6PRK3_ROSCH</name>
<reference evidence="2 3" key="1">
    <citation type="journal article" date="2018" name="Nat. Genet.">
        <title>The Rosa genome provides new insights in the design of modern roses.</title>
        <authorList>
            <person name="Bendahmane M."/>
        </authorList>
    </citation>
    <scope>NUCLEOTIDE SEQUENCE [LARGE SCALE GENOMIC DNA]</scope>
    <source>
        <strain evidence="3">cv. Old Blush</strain>
    </source>
</reference>
<dbReference type="EMBL" id="PDCK01000044">
    <property type="protein sequence ID" value="PRQ24558.1"/>
    <property type="molecule type" value="Genomic_DNA"/>
</dbReference>
<protein>
    <submittedName>
        <fullName evidence="2">Uncharacterized protein</fullName>
    </submittedName>
</protein>